<feature type="chain" id="PRO_5007866658" description="Secreted protein" evidence="1">
    <location>
        <begin position="27"/>
        <end position="163"/>
    </location>
</feature>
<reference evidence="2 3" key="1">
    <citation type="submission" date="2015-09" db="EMBL/GenBank/DDBJ databases">
        <title>Complete genome sequence of Defluviimonas alba cai42t isolated from an oilfield in Xinjiang.</title>
        <authorList>
            <person name="Geng S."/>
            <person name="Pan X."/>
            <person name="Wu X."/>
        </authorList>
    </citation>
    <scope>NUCLEOTIDE SEQUENCE [LARGE SCALE GENOMIC DNA]</scope>
    <source>
        <strain evidence="3">cai42</strain>
    </source>
</reference>
<evidence type="ECO:0000256" key="1">
    <source>
        <dbReference type="SAM" id="SignalP"/>
    </source>
</evidence>
<organism evidence="2 3">
    <name type="scientific">Frigidibacter mobilis</name>
    <dbReference type="NCBI Taxonomy" id="1335048"/>
    <lineage>
        <taxon>Bacteria</taxon>
        <taxon>Pseudomonadati</taxon>
        <taxon>Pseudomonadota</taxon>
        <taxon>Alphaproteobacteria</taxon>
        <taxon>Rhodobacterales</taxon>
        <taxon>Paracoccaceae</taxon>
        <taxon>Frigidibacter</taxon>
    </lineage>
</organism>
<evidence type="ECO:0000313" key="3">
    <source>
        <dbReference type="Proteomes" id="UP000076128"/>
    </source>
</evidence>
<sequence>MYRRTFLGTAAAGLLGLALSSTEVAAASEVHLDELIAMTKKTKPEDLAAAKKSAAEAAKLGWTCPTQGHQMHWIGKWNLTTHKKGERAQLTMLKGGKVKYESGAKPWFAEWHALSGSGNPMLMVLSDGKKEVYFQYYEWRKGAAVFLSNYSNRKQYMVLTARS</sequence>
<dbReference type="PROSITE" id="PS51318">
    <property type="entry name" value="TAT"/>
    <property type="match status" value="1"/>
</dbReference>
<dbReference type="KEGG" id="daa:AKL17_3444"/>
<dbReference type="OrthoDB" id="9852101at2"/>
<dbReference type="RefSeq" id="WP_066815289.1">
    <property type="nucleotide sequence ID" value="NZ_CP012661.1"/>
</dbReference>
<proteinExistence type="predicted"/>
<protein>
    <recommendedName>
        <fullName evidence="4">Secreted protein</fullName>
    </recommendedName>
</protein>
<evidence type="ECO:0008006" key="4">
    <source>
        <dbReference type="Google" id="ProtNLM"/>
    </source>
</evidence>
<dbReference type="Proteomes" id="UP000076128">
    <property type="component" value="Chromosome"/>
</dbReference>
<evidence type="ECO:0000313" key="2">
    <source>
        <dbReference type="EMBL" id="AMY70669.1"/>
    </source>
</evidence>
<accession>A0A165SSS6</accession>
<keyword evidence="1" id="KW-0732">Signal</keyword>
<feature type="signal peptide" evidence="1">
    <location>
        <begin position="1"/>
        <end position="26"/>
    </location>
</feature>
<dbReference type="EMBL" id="CP012661">
    <property type="protein sequence ID" value="AMY70669.1"/>
    <property type="molecule type" value="Genomic_DNA"/>
</dbReference>
<gene>
    <name evidence="2" type="ORF">AKL17_3444</name>
</gene>
<keyword evidence="3" id="KW-1185">Reference proteome</keyword>
<dbReference type="InterPro" id="IPR006311">
    <property type="entry name" value="TAT_signal"/>
</dbReference>
<dbReference type="AlphaFoldDB" id="A0A165SSS6"/>
<name>A0A165SSS6_9RHOB</name>